<dbReference type="Proteomes" id="UP000199403">
    <property type="component" value="Unassembled WGS sequence"/>
</dbReference>
<dbReference type="STRING" id="1416801.SAMN05192553_104445"/>
<evidence type="ECO:0000313" key="2">
    <source>
        <dbReference type="EMBL" id="SEJ52131.1"/>
    </source>
</evidence>
<accession>A0A1H6ZFH6</accession>
<dbReference type="OrthoDB" id="516834at2"/>
<dbReference type="InterPro" id="IPR007712">
    <property type="entry name" value="RelE/ParE_toxin"/>
</dbReference>
<dbReference type="Pfam" id="PF05016">
    <property type="entry name" value="ParE_toxin"/>
    <property type="match status" value="1"/>
</dbReference>
<dbReference type="EMBL" id="FNZH01000004">
    <property type="protein sequence ID" value="SEJ52131.1"/>
    <property type="molecule type" value="Genomic_DNA"/>
</dbReference>
<organism evidence="2 3">
    <name type="scientific">Cyclobacterium xiamenense</name>
    <dbReference type="NCBI Taxonomy" id="1297121"/>
    <lineage>
        <taxon>Bacteria</taxon>
        <taxon>Pseudomonadati</taxon>
        <taxon>Bacteroidota</taxon>
        <taxon>Cytophagia</taxon>
        <taxon>Cytophagales</taxon>
        <taxon>Cyclobacteriaceae</taxon>
        <taxon>Cyclobacterium</taxon>
    </lineage>
</organism>
<reference evidence="3" key="1">
    <citation type="submission" date="2016-10" db="EMBL/GenBank/DDBJ databases">
        <authorList>
            <person name="Varghese N."/>
            <person name="Submissions S."/>
        </authorList>
    </citation>
    <scope>NUCLEOTIDE SEQUENCE [LARGE SCALE GENOMIC DNA]</scope>
    <source>
        <strain evidence="3">IBRC-M 10761</strain>
    </source>
</reference>
<name>A0A1H6ZFH6_9BACT</name>
<protein>
    <submittedName>
        <fullName evidence="2">Toxin ParE1/3/4</fullName>
    </submittedName>
</protein>
<keyword evidence="1" id="KW-1277">Toxin-antitoxin system</keyword>
<dbReference type="RefSeq" id="WP_092175975.1">
    <property type="nucleotide sequence ID" value="NZ_FNZH01000004.1"/>
</dbReference>
<gene>
    <name evidence="2" type="ORF">SAMN05192553_104445</name>
</gene>
<keyword evidence="3" id="KW-1185">Reference proteome</keyword>
<dbReference type="AlphaFoldDB" id="A0A1H6ZFH6"/>
<evidence type="ECO:0000256" key="1">
    <source>
        <dbReference type="ARBA" id="ARBA00022649"/>
    </source>
</evidence>
<evidence type="ECO:0000313" key="3">
    <source>
        <dbReference type="Proteomes" id="UP000199403"/>
    </source>
</evidence>
<dbReference type="Gene3D" id="3.30.2310.20">
    <property type="entry name" value="RelE-like"/>
    <property type="match status" value="1"/>
</dbReference>
<sequence>MKFVLTRQAEEDLIEIYLYGLNEFGPIQAEKYHNSLKKAFERIAENHKMFPLALNIREGYGYCVHISHTIFFTVSDQVRIVRIIGRQKFP</sequence>
<proteinExistence type="predicted"/>
<dbReference type="InterPro" id="IPR035093">
    <property type="entry name" value="RelE/ParE_toxin_dom_sf"/>
</dbReference>